<feature type="domain" description="YobI-like P-loop NTPase" evidence="3">
    <location>
        <begin position="76"/>
        <end position="441"/>
    </location>
</feature>
<evidence type="ECO:0000259" key="3">
    <source>
        <dbReference type="Pfam" id="PF20693"/>
    </source>
</evidence>
<feature type="transmembrane region" description="Helical" evidence="2">
    <location>
        <begin position="217"/>
        <end position="240"/>
    </location>
</feature>
<evidence type="ECO:0000313" key="5">
    <source>
        <dbReference type="Proteomes" id="UP000435649"/>
    </source>
</evidence>
<dbReference type="Pfam" id="PF20693">
    <property type="entry name" value="YobI-ATPase"/>
    <property type="match status" value="1"/>
</dbReference>
<dbReference type="RefSeq" id="WP_154420401.1">
    <property type="nucleotide sequence ID" value="NZ_VUNS01000032.1"/>
</dbReference>
<dbReference type="SUPFAM" id="SSF52540">
    <property type="entry name" value="P-loop containing nucleoside triphosphate hydrolases"/>
    <property type="match status" value="1"/>
</dbReference>
<dbReference type="EMBL" id="VUNS01000032">
    <property type="protein sequence ID" value="MST99228.1"/>
    <property type="molecule type" value="Genomic_DNA"/>
</dbReference>
<dbReference type="InterPro" id="IPR048428">
    <property type="entry name" value="YobI-NTPase"/>
</dbReference>
<keyword evidence="1" id="KW-0175">Coiled coil</keyword>
<gene>
    <name evidence="4" type="ORF">FYJ85_19555</name>
</gene>
<name>A0A844GA05_9BACT</name>
<keyword evidence="2" id="KW-0472">Membrane</keyword>
<accession>A0A844GA05</accession>
<feature type="transmembrane region" description="Helical" evidence="2">
    <location>
        <begin position="185"/>
        <end position="205"/>
    </location>
</feature>
<evidence type="ECO:0000256" key="1">
    <source>
        <dbReference type="SAM" id="Coils"/>
    </source>
</evidence>
<evidence type="ECO:0000313" key="4">
    <source>
        <dbReference type="EMBL" id="MST99228.1"/>
    </source>
</evidence>
<evidence type="ECO:0000256" key="2">
    <source>
        <dbReference type="SAM" id="Phobius"/>
    </source>
</evidence>
<proteinExistence type="predicted"/>
<sequence>MYRNMIQYLTENSFLVFCTFTGASIAIYLFSRLAYKNRIQQWLMHKCYWKKNSQNIDETPYHNLAPVDYYEKIEPYEEMLLSALYDPNVKNIAIAGAYGSGKSSIIKTFLKRNPYYRSKTVNISLASFCVDNEHDMDGNENRDNSNILQRQLELSILQQLIYHTPPNEIPYSRFRRIWNIAKRTIVFNVLAGCIVLMGGLSFINSDLYSAYVSNYNLLWPVLSIQIISFILIIIFISWIVRFCSRLSWLKINIPNVELEISQADASSILNRHMDEIIYYFESGAFDTVIFEDLDRFDSVLIFQKLREINLILNNARQIGHRIVFIYALRDDVFKDESRTKFFDYMIPVVPIVNISNSGDKLIDFFVRHKEISPIPSKDFLSEVSIFIDSMRLLVGICNEYVLYHKVLNDGKLIPEKLFGMIVYKNLYPDDFVLLHNNSGILASILSEKSAYIKEKDTCLSKELTDLNNKLALAEQTWIKNKTELRLLYLSFIANEYADQCIEISLDNRYPLWNCTEDSLWQQLYSAKPLYLHLYSRYRNQDENIAFSEIEDKNGKYSEREKIIERTHEQNKKEIENRIVELKKQKAKLKTITVAELISNQAIPLKQENSKLKSLIGFLLGNGYIDENYHTYISFFHEGSLTSVDNEFVMSVIGKNPVSWNYQLANTKNIIDRLQIQYFDKSYILNFDLLTKLLITDNDKWVEKRNAMIQLLAKLDMESRKFIDAYIDHPNSRPEKLFGIITRSRQDFWEIIEAQADLPFSRKDKYLAILFDGCHDQLQALNKTGSLKTYFTQMDHVFSFIDVHNNPDACINAIEKLEIQFENLDLPETQSALRVFDYIYRTNAYALNTQVLKVVLQVKMGKEFNSIDFQEANYSYVKKSMLPELLDYIDNNWPEYFNNVILGNCKQSDDQSIITTILNNSNISLEIRILYLSCQKTPLADLHLISENEVKNAIIKNNLMKSNWHNIFSHTCPNKLLKG</sequence>
<feature type="coiled-coil region" evidence="1">
    <location>
        <begin position="564"/>
        <end position="591"/>
    </location>
</feature>
<dbReference type="InterPro" id="IPR027417">
    <property type="entry name" value="P-loop_NTPase"/>
</dbReference>
<keyword evidence="2" id="KW-1133">Transmembrane helix</keyword>
<reference evidence="4 5" key="1">
    <citation type="submission" date="2019-08" db="EMBL/GenBank/DDBJ databases">
        <title>In-depth cultivation of the pig gut microbiome towards novel bacterial diversity and tailored functional studies.</title>
        <authorList>
            <person name="Wylensek D."/>
            <person name="Hitch T.C.A."/>
            <person name="Clavel T."/>
        </authorList>
    </citation>
    <scope>NUCLEOTIDE SEQUENCE [LARGE SCALE GENOMIC DNA]</scope>
    <source>
        <strain evidence="4 5">BBE-744-WT-12</strain>
    </source>
</reference>
<protein>
    <recommendedName>
        <fullName evidence="3">YobI-like P-loop NTPase domain-containing protein</fullName>
    </recommendedName>
</protein>
<keyword evidence="5" id="KW-1185">Reference proteome</keyword>
<dbReference type="AlphaFoldDB" id="A0A844GA05"/>
<organism evidence="4 5">
    <name type="scientific">Victivallis lenta</name>
    <dbReference type="NCBI Taxonomy" id="2606640"/>
    <lineage>
        <taxon>Bacteria</taxon>
        <taxon>Pseudomonadati</taxon>
        <taxon>Lentisphaerota</taxon>
        <taxon>Lentisphaeria</taxon>
        <taxon>Victivallales</taxon>
        <taxon>Victivallaceae</taxon>
        <taxon>Victivallis</taxon>
    </lineage>
</organism>
<feature type="transmembrane region" description="Helical" evidence="2">
    <location>
        <begin position="14"/>
        <end position="35"/>
    </location>
</feature>
<dbReference type="Proteomes" id="UP000435649">
    <property type="component" value="Unassembled WGS sequence"/>
</dbReference>
<keyword evidence="2" id="KW-0812">Transmembrane</keyword>
<comment type="caution">
    <text evidence="4">The sequence shown here is derived from an EMBL/GenBank/DDBJ whole genome shotgun (WGS) entry which is preliminary data.</text>
</comment>